<dbReference type="EMBL" id="LPVJ01000048">
    <property type="protein sequence ID" value="KUO95629.1"/>
    <property type="molecule type" value="Genomic_DNA"/>
</dbReference>
<evidence type="ECO:0000256" key="4">
    <source>
        <dbReference type="PIRSR" id="PIRSR606225-1"/>
    </source>
</evidence>
<name>A0A124IVX9_9BACL</name>
<evidence type="ECO:0000256" key="5">
    <source>
        <dbReference type="PROSITE-ProRule" id="PRU00182"/>
    </source>
</evidence>
<dbReference type="InterPro" id="IPR006224">
    <property type="entry name" value="PsdUridine_synth_RluA-like_CS"/>
</dbReference>
<dbReference type="InterPro" id="IPR006145">
    <property type="entry name" value="PsdUridine_synth_RsuA/RluA"/>
</dbReference>
<dbReference type="Pfam" id="PF01479">
    <property type="entry name" value="S4"/>
    <property type="match status" value="1"/>
</dbReference>
<dbReference type="OrthoDB" id="9773999at2"/>
<dbReference type="InterPro" id="IPR006225">
    <property type="entry name" value="PsdUridine_synth_RluC/D"/>
</dbReference>
<reference evidence="8 9" key="1">
    <citation type="submission" date="2015-12" db="EMBL/GenBank/DDBJ databases">
        <title>Draft genome sequence of Acidibacillus ferrooxidans ITV001, isolated from a chalcopyrite acid mine drainage site in Brazil.</title>
        <authorList>
            <person name="Dall'Agnol H."/>
            <person name="Nancucheo I."/>
            <person name="Johnson B."/>
            <person name="Oliveira R."/>
            <person name="Leite L."/>
            <person name="Pylro V."/>
            <person name="Nunes G.L."/>
            <person name="Tzotzos G."/>
            <person name="Fernandes G.R."/>
            <person name="Dutra J."/>
            <person name="Orellana S.C."/>
            <person name="Oliveira G."/>
        </authorList>
    </citation>
    <scope>NUCLEOTIDE SEQUENCE [LARGE SCALE GENOMIC DNA]</scope>
    <source>
        <strain evidence="9">ITV01</strain>
    </source>
</reference>
<evidence type="ECO:0000256" key="6">
    <source>
        <dbReference type="RuleBase" id="RU362028"/>
    </source>
</evidence>
<keyword evidence="9" id="KW-1185">Reference proteome</keyword>
<dbReference type="InterPro" id="IPR050188">
    <property type="entry name" value="RluA_PseudoU_synthase"/>
</dbReference>
<evidence type="ECO:0000256" key="2">
    <source>
        <dbReference type="ARBA" id="ARBA00010876"/>
    </source>
</evidence>
<dbReference type="Proteomes" id="UP000053557">
    <property type="component" value="Unassembled WGS sequence"/>
</dbReference>
<evidence type="ECO:0000256" key="1">
    <source>
        <dbReference type="ARBA" id="ARBA00000073"/>
    </source>
</evidence>
<dbReference type="InterPro" id="IPR020103">
    <property type="entry name" value="PsdUridine_synth_cat_dom_sf"/>
</dbReference>
<evidence type="ECO:0000256" key="3">
    <source>
        <dbReference type="ARBA" id="ARBA00023235"/>
    </source>
</evidence>
<feature type="active site" evidence="4">
    <location>
        <position position="149"/>
    </location>
</feature>
<dbReference type="AlphaFoldDB" id="A0A124IVX9"/>
<feature type="domain" description="RNA-binding S4" evidence="7">
    <location>
        <begin position="26"/>
        <end position="83"/>
    </location>
</feature>
<comment type="caution">
    <text evidence="8">The sequence shown here is derived from an EMBL/GenBank/DDBJ whole genome shotgun (WGS) entry which is preliminary data.</text>
</comment>
<dbReference type="GO" id="GO:0000455">
    <property type="term" value="P:enzyme-directed rRNA pseudouridine synthesis"/>
    <property type="evidence" value="ECO:0007669"/>
    <property type="project" value="UniProtKB-ARBA"/>
</dbReference>
<dbReference type="InterPro" id="IPR002942">
    <property type="entry name" value="S4_RNA-bd"/>
</dbReference>
<comment type="similarity">
    <text evidence="2 6">Belongs to the pseudouridine synthase RluA family.</text>
</comment>
<proteinExistence type="inferred from homology"/>
<dbReference type="NCBIfam" id="TIGR00005">
    <property type="entry name" value="rluA_subfam"/>
    <property type="match status" value="1"/>
</dbReference>
<dbReference type="EC" id="5.4.99.-" evidence="6"/>
<evidence type="ECO:0000313" key="8">
    <source>
        <dbReference type="EMBL" id="KUO95629.1"/>
    </source>
</evidence>
<keyword evidence="3 6" id="KW-0413">Isomerase</keyword>
<comment type="catalytic activity">
    <reaction evidence="1 6">
        <text>a uridine in RNA = a pseudouridine in RNA</text>
        <dbReference type="Rhea" id="RHEA:48348"/>
        <dbReference type="Rhea" id="RHEA-COMP:12068"/>
        <dbReference type="Rhea" id="RHEA-COMP:12069"/>
        <dbReference type="ChEBI" id="CHEBI:65314"/>
        <dbReference type="ChEBI" id="CHEBI:65315"/>
    </reaction>
</comment>
<dbReference type="SUPFAM" id="SSF55174">
    <property type="entry name" value="Alpha-L RNA-binding motif"/>
    <property type="match status" value="1"/>
</dbReference>
<organism evidence="8 9">
    <name type="scientific">Ferroacidibacillus organovorans</name>
    <dbReference type="NCBI Taxonomy" id="1765683"/>
    <lineage>
        <taxon>Bacteria</taxon>
        <taxon>Bacillati</taxon>
        <taxon>Bacillota</taxon>
        <taxon>Bacilli</taxon>
        <taxon>Bacillales</taxon>
        <taxon>Alicyclobacillaceae</taxon>
        <taxon>Ferroacidibacillus</taxon>
    </lineage>
</organism>
<dbReference type="PROSITE" id="PS50889">
    <property type="entry name" value="S4"/>
    <property type="match status" value="1"/>
</dbReference>
<dbReference type="CDD" id="cd00165">
    <property type="entry name" value="S4"/>
    <property type="match status" value="1"/>
</dbReference>
<dbReference type="GO" id="GO:0120159">
    <property type="term" value="F:rRNA pseudouridine synthase activity"/>
    <property type="evidence" value="ECO:0007669"/>
    <property type="project" value="UniProtKB-ARBA"/>
</dbReference>
<accession>A0A124IVX9</accession>
<dbReference type="InterPro" id="IPR036986">
    <property type="entry name" value="S4_RNA-bd_sf"/>
</dbReference>
<sequence>MRCAVTENEVQTLPSEDVVSQDASGQRIDRYLSEQLDISRTQIQQWIEAGLISINGKTVDQASKKVWEGDVVAATPREPRELQLEPEDIPLDILFEDEEIVVVNKAQGMVVHPAPGHERGTLVSALLFHVRGLSGIGGAMRPGIVHRIDKDTSGLLVVAKTDRAHQALSEQMKSHEVQRVYDAIIHGKPESASGTIDAPIGRDPHNRKKMAVIYRGGKRAVTHFRILETFRSFTRVECRLETGRTHQIRVHMAAMHCPVAGDPLYARSNPLHLRGQALHAKSLAFTHPVSRQQLVFHANPPAYYEETLAVLRQMTP</sequence>
<gene>
    <name evidence="8" type="ORF">ATW55_06770</name>
</gene>
<protein>
    <recommendedName>
        <fullName evidence="6">Pseudouridine synthase</fullName>
        <ecNumber evidence="6">5.4.99.-</ecNumber>
    </recommendedName>
</protein>
<dbReference type="PANTHER" id="PTHR21600:SF44">
    <property type="entry name" value="RIBOSOMAL LARGE SUBUNIT PSEUDOURIDINE SYNTHASE D"/>
    <property type="match status" value="1"/>
</dbReference>
<dbReference type="SMART" id="SM00363">
    <property type="entry name" value="S4"/>
    <property type="match status" value="1"/>
</dbReference>
<dbReference type="CDD" id="cd02869">
    <property type="entry name" value="PseudoU_synth_RluA_like"/>
    <property type="match status" value="1"/>
</dbReference>
<dbReference type="GO" id="GO:0003723">
    <property type="term" value="F:RNA binding"/>
    <property type="evidence" value="ECO:0007669"/>
    <property type="project" value="UniProtKB-KW"/>
</dbReference>
<dbReference type="Pfam" id="PF00849">
    <property type="entry name" value="PseudoU_synth_2"/>
    <property type="match status" value="1"/>
</dbReference>
<comment type="function">
    <text evidence="6">Responsible for synthesis of pseudouridine from uracil.</text>
</comment>
<keyword evidence="5" id="KW-0694">RNA-binding</keyword>
<dbReference type="SUPFAM" id="SSF55120">
    <property type="entry name" value="Pseudouridine synthase"/>
    <property type="match status" value="1"/>
</dbReference>
<dbReference type="Gene3D" id="3.30.2350.10">
    <property type="entry name" value="Pseudouridine synthase"/>
    <property type="match status" value="1"/>
</dbReference>
<dbReference type="PANTHER" id="PTHR21600">
    <property type="entry name" value="MITOCHONDRIAL RNA PSEUDOURIDINE SYNTHASE"/>
    <property type="match status" value="1"/>
</dbReference>
<evidence type="ECO:0000259" key="7">
    <source>
        <dbReference type="SMART" id="SM00363"/>
    </source>
</evidence>
<evidence type="ECO:0000313" key="9">
    <source>
        <dbReference type="Proteomes" id="UP000053557"/>
    </source>
</evidence>
<dbReference type="PROSITE" id="PS01129">
    <property type="entry name" value="PSI_RLU"/>
    <property type="match status" value="1"/>
</dbReference>
<dbReference type="Gene3D" id="3.10.290.10">
    <property type="entry name" value="RNA-binding S4 domain"/>
    <property type="match status" value="1"/>
</dbReference>